<keyword evidence="3" id="KW-1185">Reference proteome</keyword>
<organism evidence="2 3">
    <name type="scientific">Rhipicephalus microplus</name>
    <name type="common">Cattle tick</name>
    <name type="synonym">Boophilus microplus</name>
    <dbReference type="NCBI Taxonomy" id="6941"/>
    <lineage>
        <taxon>Eukaryota</taxon>
        <taxon>Metazoa</taxon>
        <taxon>Ecdysozoa</taxon>
        <taxon>Arthropoda</taxon>
        <taxon>Chelicerata</taxon>
        <taxon>Arachnida</taxon>
        <taxon>Acari</taxon>
        <taxon>Parasitiformes</taxon>
        <taxon>Ixodida</taxon>
        <taxon>Ixodoidea</taxon>
        <taxon>Ixodidae</taxon>
        <taxon>Rhipicephalinae</taxon>
        <taxon>Rhipicephalus</taxon>
        <taxon>Boophilus</taxon>
    </lineage>
</organism>
<evidence type="ECO:0000313" key="2">
    <source>
        <dbReference type="EMBL" id="KAH8041252.1"/>
    </source>
</evidence>
<reference evidence="2" key="2">
    <citation type="submission" date="2021-09" db="EMBL/GenBank/DDBJ databases">
        <authorList>
            <person name="Jia N."/>
            <person name="Wang J."/>
            <person name="Shi W."/>
            <person name="Du L."/>
            <person name="Sun Y."/>
            <person name="Zhan W."/>
            <person name="Jiang J."/>
            <person name="Wang Q."/>
            <person name="Zhang B."/>
            <person name="Ji P."/>
            <person name="Sakyi L.B."/>
            <person name="Cui X."/>
            <person name="Yuan T."/>
            <person name="Jiang B."/>
            <person name="Yang W."/>
            <person name="Lam T.T.-Y."/>
            <person name="Chang Q."/>
            <person name="Ding S."/>
            <person name="Wang X."/>
            <person name="Zhu J."/>
            <person name="Ruan X."/>
            <person name="Zhao L."/>
            <person name="Wei J."/>
            <person name="Que T."/>
            <person name="Du C."/>
            <person name="Cheng J."/>
            <person name="Dai P."/>
            <person name="Han X."/>
            <person name="Huang E."/>
            <person name="Gao Y."/>
            <person name="Liu J."/>
            <person name="Shao H."/>
            <person name="Ye R."/>
            <person name="Li L."/>
            <person name="Wei W."/>
            <person name="Wang X."/>
            <person name="Wang C."/>
            <person name="Huo Q."/>
            <person name="Li W."/>
            <person name="Guo W."/>
            <person name="Chen H."/>
            <person name="Chen S."/>
            <person name="Zhou L."/>
            <person name="Zhou L."/>
            <person name="Ni X."/>
            <person name="Tian J."/>
            <person name="Zhou Y."/>
            <person name="Sheng Y."/>
            <person name="Liu T."/>
            <person name="Pan Y."/>
            <person name="Xia L."/>
            <person name="Li J."/>
            <person name="Zhao F."/>
            <person name="Cao W."/>
        </authorList>
    </citation>
    <scope>NUCLEOTIDE SEQUENCE</scope>
    <source>
        <strain evidence="2">Rmic-2018</strain>
        <tissue evidence="2">Larvae</tissue>
    </source>
</reference>
<dbReference type="AlphaFoldDB" id="A0A9J6F3W2"/>
<proteinExistence type="predicted"/>
<evidence type="ECO:0000256" key="1">
    <source>
        <dbReference type="SAM" id="MobiDB-lite"/>
    </source>
</evidence>
<reference evidence="2" key="1">
    <citation type="journal article" date="2020" name="Cell">
        <title>Large-Scale Comparative Analyses of Tick Genomes Elucidate Their Genetic Diversity and Vector Capacities.</title>
        <authorList>
            <consortium name="Tick Genome and Microbiome Consortium (TIGMIC)"/>
            <person name="Jia N."/>
            <person name="Wang J."/>
            <person name="Shi W."/>
            <person name="Du L."/>
            <person name="Sun Y."/>
            <person name="Zhan W."/>
            <person name="Jiang J.F."/>
            <person name="Wang Q."/>
            <person name="Zhang B."/>
            <person name="Ji P."/>
            <person name="Bell-Sakyi L."/>
            <person name="Cui X.M."/>
            <person name="Yuan T.T."/>
            <person name="Jiang B.G."/>
            <person name="Yang W.F."/>
            <person name="Lam T.T."/>
            <person name="Chang Q.C."/>
            <person name="Ding S.J."/>
            <person name="Wang X.J."/>
            <person name="Zhu J.G."/>
            <person name="Ruan X.D."/>
            <person name="Zhao L."/>
            <person name="Wei J.T."/>
            <person name="Ye R.Z."/>
            <person name="Que T.C."/>
            <person name="Du C.H."/>
            <person name="Zhou Y.H."/>
            <person name="Cheng J.X."/>
            <person name="Dai P.F."/>
            <person name="Guo W.B."/>
            <person name="Han X.H."/>
            <person name="Huang E.J."/>
            <person name="Li L.F."/>
            <person name="Wei W."/>
            <person name="Gao Y.C."/>
            <person name="Liu J.Z."/>
            <person name="Shao H.Z."/>
            <person name="Wang X."/>
            <person name="Wang C.C."/>
            <person name="Yang T.C."/>
            <person name="Huo Q.B."/>
            <person name="Li W."/>
            <person name="Chen H.Y."/>
            <person name="Chen S.E."/>
            <person name="Zhou L.G."/>
            <person name="Ni X.B."/>
            <person name="Tian J.H."/>
            <person name="Sheng Y."/>
            <person name="Liu T."/>
            <person name="Pan Y.S."/>
            <person name="Xia L.Y."/>
            <person name="Li J."/>
            <person name="Zhao F."/>
            <person name="Cao W.C."/>
        </authorList>
    </citation>
    <scope>NUCLEOTIDE SEQUENCE</scope>
    <source>
        <strain evidence="2">Rmic-2018</strain>
    </source>
</reference>
<protein>
    <submittedName>
        <fullName evidence="2">Uncharacterized protein</fullName>
    </submittedName>
</protein>
<sequence>MSSQNANARFSRRDAREKTRERSRRLRSENRTKITKSIGTAFCALREVRSTARKTLANVKSVVENISNKCLPGARTRTRYRLPPGPYSPLHCQTPVKLYSPFGIETPSPATPHRRTPSCRTPKTRALGTPARKLREELKEIEAGIGELHTVAEKVSKRHAKKT</sequence>
<feature type="region of interest" description="Disordered" evidence="1">
    <location>
        <begin position="1"/>
        <end position="32"/>
    </location>
</feature>
<accession>A0A9J6F3W2</accession>
<dbReference type="Proteomes" id="UP000821866">
    <property type="component" value="Chromosome 1"/>
</dbReference>
<gene>
    <name evidence="2" type="ORF">HPB51_014400</name>
</gene>
<name>A0A9J6F3W2_RHIMP</name>
<comment type="caution">
    <text evidence="2">The sequence shown here is derived from an EMBL/GenBank/DDBJ whole genome shotgun (WGS) entry which is preliminary data.</text>
</comment>
<dbReference type="EMBL" id="JABSTU010000001">
    <property type="protein sequence ID" value="KAH8041252.1"/>
    <property type="molecule type" value="Genomic_DNA"/>
</dbReference>
<feature type="compositionally biased region" description="Basic and acidic residues" evidence="1">
    <location>
        <begin position="11"/>
        <end position="32"/>
    </location>
</feature>
<evidence type="ECO:0000313" key="3">
    <source>
        <dbReference type="Proteomes" id="UP000821866"/>
    </source>
</evidence>
<feature type="region of interest" description="Disordered" evidence="1">
    <location>
        <begin position="106"/>
        <end position="128"/>
    </location>
</feature>
<dbReference type="VEuPathDB" id="VectorBase:LOC119161064"/>